<dbReference type="AlphaFoldDB" id="A0A803TQN3"/>
<keyword evidence="3" id="KW-1185">Reference proteome</keyword>
<evidence type="ECO:0000313" key="3">
    <source>
        <dbReference type="Proteomes" id="UP000001646"/>
    </source>
</evidence>
<dbReference type="GeneTree" id="ENSGT00940000155840"/>
<proteinExistence type="predicted"/>
<dbReference type="InParanoid" id="A0A803TQN3"/>
<reference evidence="2 3" key="1">
    <citation type="submission" date="2009-12" db="EMBL/GenBank/DDBJ databases">
        <title>The Genome Sequence of Anolis carolinensis (Green Anole Lizard).</title>
        <authorList>
            <consortium name="The Genome Sequencing Platform"/>
            <person name="Di Palma F."/>
            <person name="Alfoldi J."/>
            <person name="Heiman D."/>
            <person name="Young S."/>
            <person name="Grabherr M."/>
            <person name="Johnson J."/>
            <person name="Lander E.S."/>
            <person name="Lindblad-Toh K."/>
        </authorList>
    </citation>
    <scope>NUCLEOTIDE SEQUENCE [LARGE SCALE GENOMIC DNA]</scope>
    <source>
        <strain evidence="2 3">JBL SC #1</strain>
    </source>
</reference>
<accession>A0A803TQN3</accession>
<feature type="region of interest" description="Disordered" evidence="1">
    <location>
        <begin position="51"/>
        <end position="89"/>
    </location>
</feature>
<feature type="compositionally biased region" description="Basic and acidic residues" evidence="1">
    <location>
        <begin position="51"/>
        <end position="60"/>
    </location>
</feature>
<dbReference type="Proteomes" id="UP000001646">
    <property type="component" value="Chromosome 5"/>
</dbReference>
<reference evidence="2" key="2">
    <citation type="submission" date="2025-08" db="UniProtKB">
        <authorList>
            <consortium name="Ensembl"/>
        </authorList>
    </citation>
    <scope>IDENTIFICATION</scope>
</reference>
<organism evidence="2 3">
    <name type="scientific">Anolis carolinensis</name>
    <name type="common">Green anole</name>
    <name type="synonym">American chameleon</name>
    <dbReference type="NCBI Taxonomy" id="28377"/>
    <lineage>
        <taxon>Eukaryota</taxon>
        <taxon>Metazoa</taxon>
        <taxon>Chordata</taxon>
        <taxon>Craniata</taxon>
        <taxon>Vertebrata</taxon>
        <taxon>Euteleostomi</taxon>
        <taxon>Lepidosauria</taxon>
        <taxon>Squamata</taxon>
        <taxon>Bifurcata</taxon>
        <taxon>Unidentata</taxon>
        <taxon>Episquamata</taxon>
        <taxon>Toxicofera</taxon>
        <taxon>Iguania</taxon>
        <taxon>Dactyloidae</taxon>
        <taxon>Anolis</taxon>
    </lineage>
</organism>
<evidence type="ECO:0000256" key="1">
    <source>
        <dbReference type="SAM" id="MobiDB-lite"/>
    </source>
</evidence>
<feature type="compositionally biased region" description="Low complexity" evidence="1">
    <location>
        <begin position="78"/>
        <end position="89"/>
    </location>
</feature>
<dbReference type="Ensembl" id="ENSACAT00000041106.1">
    <property type="protein sequence ID" value="ENSACAP00000037523.1"/>
    <property type="gene ID" value="ENSACAG00000041700.1"/>
</dbReference>
<name>A0A803TQN3_ANOCA</name>
<evidence type="ECO:0000313" key="2">
    <source>
        <dbReference type="Ensembl" id="ENSACAP00000037523.1"/>
    </source>
</evidence>
<reference evidence="2" key="3">
    <citation type="submission" date="2025-09" db="UniProtKB">
        <authorList>
            <consortium name="Ensembl"/>
        </authorList>
    </citation>
    <scope>IDENTIFICATION</scope>
</reference>
<protein>
    <submittedName>
        <fullName evidence="2">Uncharacterized protein</fullName>
    </submittedName>
</protein>
<sequence>MFLSILVDWMIPDIPKDISEQIKKEKSVLVDFFLKEEHEKLKLIENFIRQDKQSRGDRKERRNRAASFCQFRHNKRGSSTSSSSQHTDV</sequence>